<evidence type="ECO:0000256" key="1">
    <source>
        <dbReference type="SAM" id="Coils"/>
    </source>
</evidence>
<evidence type="ECO:0000256" key="2">
    <source>
        <dbReference type="SAM" id="Phobius"/>
    </source>
</evidence>
<evidence type="ECO:0000313" key="4">
    <source>
        <dbReference type="Proteomes" id="UP000266673"/>
    </source>
</evidence>
<protein>
    <submittedName>
        <fullName evidence="3">Uncharacterized protein</fullName>
    </submittedName>
</protein>
<organism evidence="3 4">
    <name type="scientific">Gigaspora rosea</name>
    <dbReference type="NCBI Taxonomy" id="44941"/>
    <lineage>
        <taxon>Eukaryota</taxon>
        <taxon>Fungi</taxon>
        <taxon>Fungi incertae sedis</taxon>
        <taxon>Mucoromycota</taxon>
        <taxon>Glomeromycotina</taxon>
        <taxon>Glomeromycetes</taxon>
        <taxon>Diversisporales</taxon>
        <taxon>Gigasporaceae</taxon>
        <taxon>Gigaspora</taxon>
    </lineage>
</organism>
<dbReference type="Proteomes" id="UP000266673">
    <property type="component" value="Unassembled WGS sequence"/>
</dbReference>
<name>A0A397VHS6_9GLOM</name>
<keyword evidence="2" id="KW-0812">Transmembrane</keyword>
<keyword evidence="1" id="KW-0175">Coiled coil</keyword>
<keyword evidence="4" id="KW-1185">Reference proteome</keyword>
<dbReference type="EMBL" id="QKWP01000363">
    <property type="protein sequence ID" value="RIB21398.1"/>
    <property type="molecule type" value="Genomic_DNA"/>
</dbReference>
<reference evidence="3 4" key="1">
    <citation type="submission" date="2018-06" db="EMBL/GenBank/DDBJ databases">
        <title>Comparative genomics reveals the genomic features of Rhizophagus irregularis, R. cerebriforme, R. diaphanum and Gigaspora rosea, and their symbiotic lifestyle signature.</title>
        <authorList>
            <person name="Morin E."/>
            <person name="San Clemente H."/>
            <person name="Chen E.C.H."/>
            <person name="De La Providencia I."/>
            <person name="Hainaut M."/>
            <person name="Kuo A."/>
            <person name="Kohler A."/>
            <person name="Murat C."/>
            <person name="Tang N."/>
            <person name="Roy S."/>
            <person name="Loubradou J."/>
            <person name="Henrissat B."/>
            <person name="Grigoriev I.V."/>
            <person name="Corradi N."/>
            <person name="Roux C."/>
            <person name="Martin F.M."/>
        </authorList>
    </citation>
    <scope>NUCLEOTIDE SEQUENCE [LARGE SCALE GENOMIC DNA]</scope>
    <source>
        <strain evidence="3 4">DAOM 194757</strain>
    </source>
</reference>
<evidence type="ECO:0000313" key="3">
    <source>
        <dbReference type="EMBL" id="RIB21398.1"/>
    </source>
</evidence>
<gene>
    <name evidence="3" type="ORF">C2G38_2176727</name>
</gene>
<keyword evidence="2" id="KW-1133">Transmembrane helix</keyword>
<feature type="transmembrane region" description="Helical" evidence="2">
    <location>
        <begin position="275"/>
        <end position="297"/>
    </location>
</feature>
<sequence length="299" mass="33044">MANVIGHKEELYNTLQDSSEIVSYNAKLWDKYEKQEKKSIGKEDDGIGIEKSGIENANKDISLVKSKAENDIKSKKIRSLESMIKILEAELENIKSKSEEAKPRDYVSSKANELEWLKSETISKPVIGGNVEGQSSIISTIKNRSNSSNISVVSEESEIRGYASPSQFITTFDNKNLSKYFIRGGPSKRHDEITELLKNDTEVNSKGSDNKIDISKTNNNVLQEIPIVALYLAQPENNLSSLIKSNAQMRPGPETLPHPIGRIGAMRPSIETPPLPAVASTLMLPLSAYIFLALLIIGL</sequence>
<feature type="coiled-coil region" evidence="1">
    <location>
        <begin position="70"/>
        <end position="97"/>
    </location>
</feature>
<comment type="caution">
    <text evidence="3">The sequence shown here is derived from an EMBL/GenBank/DDBJ whole genome shotgun (WGS) entry which is preliminary data.</text>
</comment>
<accession>A0A397VHS6</accession>
<dbReference type="AlphaFoldDB" id="A0A397VHS6"/>
<keyword evidence="2" id="KW-0472">Membrane</keyword>
<proteinExistence type="predicted"/>